<protein>
    <submittedName>
        <fullName evidence="2">Uncharacterized protein</fullName>
    </submittedName>
</protein>
<proteinExistence type="predicted"/>
<dbReference type="RefSeq" id="WP_143098706.1">
    <property type="nucleotide sequence ID" value="NZ_FOKQ01000015.1"/>
</dbReference>
<evidence type="ECO:0000313" key="3">
    <source>
        <dbReference type="Proteomes" id="UP000182192"/>
    </source>
</evidence>
<organism evidence="2 3">
    <name type="scientific">Ruminococcus albus</name>
    <dbReference type="NCBI Taxonomy" id="1264"/>
    <lineage>
        <taxon>Bacteria</taxon>
        <taxon>Bacillati</taxon>
        <taxon>Bacillota</taxon>
        <taxon>Clostridia</taxon>
        <taxon>Eubacteriales</taxon>
        <taxon>Oscillospiraceae</taxon>
        <taxon>Ruminococcus</taxon>
    </lineage>
</organism>
<evidence type="ECO:0000256" key="1">
    <source>
        <dbReference type="SAM" id="MobiDB-lite"/>
    </source>
</evidence>
<dbReference type="Proteomes" id="UP000182192">
    <property type="component" value="Unassembled WGS sequence"/>
</dbReference>
<gene>
    <name evidence="2" type="ORF">SAMN02910406_01946</name>
</gene>
<dbReference type="EMBL" id="FOKQ01000015">
    <property type="protein sequence ID" value="SFC56434.1"/>
    <property type="molecule type" value="Genomic_DNA"/>
</dbReference>
<name>A0A1I1K6G9_RUMAL</name>
<reference evidence="2 3" key="1">
    <citation type="submission" date="2016-10" db="EMBL/GenBank/DDBJ databases">
        <authorList>
            <person name="de Groot N.N."/>
        </authorList>
    </citation>
    <scope>NUCLEOTIDE SEQUENCE [LARGE SCALE GENOMIC DNA]</scope>
    <source>
        <strain evidence="2 3">AR67</strain>
    </source>
</reference>
<sequence>MSTLFLCAENIVAPSSDSDSESDDSPRGTMGENSPTIANSKLSTILAKSDFKGDSIVGE</sequence>
<evidence type="ECO:0000313" key="2">
    <source>
        <dbReference type="EMBL" id="SFC56434.1"/>
    </source>
</evidence>
<feature type="region of interest" description="Disordered" evidence="1">
    <location>
        <begin position="9"/>
        <end position="39"/>
    </location>
</feature>
<accession>A0A1I1K6G9</accession>
<dbReference type="AlphaFoldDB" id="A0A1I1K6G9"/>